<name>M0AYF3_9EURY</name>
<evidence type="ECO:0000256" key="1">
    <source>
        <dbReference type="ARBA" id="ARBA00007812"/>
    </source>
</evidence>
<evidence type="ECO:0000259" key="5">
    <source>
        <dbReference type="Pfam" id="PF02775"/>
    </source>
</evidence>
<evidence type="ECO:0000256" key="3">
    <source>
        <dbReference type="RuleBase" id="RU362132"/>
    </source>
</evidence>
<evidence type="ECO:0000313" key="7">
    <source>
        <dbReference type="EMBL" id="ELZ03726.1"/>
    </source>
</evidence>
<dbReference type="SUPFAM" id="SSF52467">
    <property type="entry name" value="DHS-like NAD/FAD-binding domain"/>
    <property type="match status" value="1"/>
</dbReference>
<dbReference type="GO" id="GO:0050660">
    <property type="term" value="F:flavin adenine dinucleotide binding"/>
    <property type="evidence" value="ECO:0007669"/>
    <property type="project" value="TreeGrafter"/>
</dbReference>
<dbReference type="GO" id="GO:0044272">
    <property type="term" value="P:sulfur compound biosynthetic process"/>
    <property type="evidence" value="ECO:0007669"/>
    <property type="project" value="UniProtKB-ARBA"/>
</dbReference>
<dbReference type="InterPro" id="IPR029035">
    <property type="entry name" value="DHS-like_NAD/FAD-binding_dom"/>
</dbReference>
<dbReference type="InterPro" id="IPR045229">
    <property type="entry name" value="TPP_enz"/>
</dbReference>
<sequence length="567" mass="59372">MGYTGADLLVDSLESYGVTHLFGNPGTTELPLMQSVVDSELEYVLGLHEDVAVGAAAGYAMRRRHHANAATDETRSAAQTDVLPLGVANLHLAGGLAHGLGNLYNAKISGAPVLLTAGTHSRDFQQEEPILSGDLVSMAEPFTKWSAEVKDVAALPRMVRRAVRTALTPPTGPVFLSLPVDVQQAETEQSPERLGQIPTAGRGDADAIGEAATALTNAEEPVIVLGDEVGRRGSEAVAAAVELAEAAGARVHNEILAYEVNFPTGHEQWQGVLSTKAPATAAAMDADTLVFVGCSTNTTVTRPTRRLVPDDANCVHIAADAWELGKHAPADTAVLGDPAAVLPELAERVAAAVDEGERERRLEGVRAWAESEASGSATPETVDGTLTKAGLARAFRRVAPDALVVSEAITASPPLLDEFPFEANQLLGTKGGGLGYGLPASVGAAVAEREAGGDRSVLGYVGDGSYLYYPQTLYTATRYDLDLTVVIPDNQNYRILKENTAALMGGDPDEFDYAGIEFEPPVDLVGSAEAHGATGITLESPSEIDETIGEALEYEGAVVVDVPVVDR</sequence>
<evidence type="ECO:0000259" key="6">
    <source>
        <dbReference type="Pfam" id="PF02776"/>
    </source>
</evidence>
<organism evidence="7 8">
    <name type="scientific">Natrialba aegyptia DSM 13077</name>
    <dbReference type="NCBI Taxonomy" id="1227491"/>
    <lineage>
        <taxon>Archaea</taxon>
        <taxon>Methanobacteriati</taxon>
        <taxon>Methanobacteriota</taxon>
        <taxon>Stenosarchaea group</taxon>
        <taxon>Halobacteria</taxon>
        <taxon>Halobacteriales</taxon>
        <taxon>Natrialbaceae</taxon>
        <taxon>Natrialba</taxon>
    </lineage>
</organism>
<evidence type="ECO:0000313" key="8">
    <source>
        <dbReference type="Proteomes" id="UP000011591"/>
    </source>
</evidence>
<reference evidence="7 8" key="1">
    <citation type="journal article" date="2014" name="PLoS Genet.">
        <title>Phylogenetically driven sequencing of extremely halophilic archaea reveals strategies for static and dynamic osmo-response.</title>
        <authorList>
            <person name="Becker E.A."/>
            <person name="Seitzer P.M."/>
            <person name="Tritt A."/>
            <person name="Larsen D."/>
            <person name="Krusor M."/>
            <person name="Yao A.I."/>
            <person name="Wu D."/>
            <person name="Madern D."/>
            <person name="Eisen J.A."/>
            <person name="Darling A.E."/>
            <person name="Facciotti M.T."/>
        </authorList>
    </citation>
    <scope>NUCLEOTIDE SEQUENCE [LARGE SCALE GENOMIC DNA]</scope>
    <source>
        <strain evidence="7 8">DSM 13077</strain>
    </source>
</reference>
<dbReference type="Pfam" id="PF00205">
    <property type="entry name" value="TPP_enzyme_M"/>
    <property type="match status" value="1"/>
</dbReference>
<feature type="domain" description="Thiamine pyrophosphate enzyme N-terminal TPP-binding" evidence="6">
    <location>
        <begin position="4"/>
        <end position="126"/>
    </location>
</feature>
<keyword evidence="2 3" id="KW-0786">Thiamine pyrophosphate</keyword>
<comment type="similarity">
    <text evidence="1 3">Belongs to the TPP enzyme family.</text>
</comment>
<feature type="domain" description="Thiamine pyrophosphate enzyme TPP-binding" evidence="5">
    <location>
        <begin position="432"/>
        <end position="562"/>
    </location>
</feature>
<dbReference type="GO" id="GO:0030976">
    <property type="term" value="F:thiamine pyrophosphate binding"/>
    <property type="evidence" value="ECO:0007669"/>
    <property type="project" value="InterPro"/>
</dbReference>
<dbReference type="PANTHER" id="PTHR18968">
    <property type="entry name" value="THIAMINE PYROPHOSPHATE ENZYMES"/>
    <property type="match status" value="1"/>
</dbReference>
<dbReference type="PANTHER" id="PTHR18968:SF13">
    <property type="entry name" value="ACETOLACTATE SYNTHASE CATALYTIC SUBUNIT, MITOCHONDRIAL"/>
    <property type="match status" value="1"/>
</dbReference>
<dbReference type="GO" id="GO:0005948">
    <property type="term" value="C:acetolactate synthase complex"/>
    <property type="evidence" value="ECO:0007669"/>
    <property type="project" value="TreeGrafter"/>
</dbReference>
<dbReference type="GO" id="GO:0000287">
    <property type="term" value="F:magnesium ion binding"/>
    <property type="evidence" value="ECO:0007669"/>
    <property type="project" value="InterPro"/>
</dbReference>
<dbReference type="Pfam" id="PF02775">
    <property type="entry name" value="TPP_enzyme_C"/>
    <property type="match status" value="1"/>
</dbReference>
<dbReference type="AlphaFoldDB" id="M0AYF3"/>
<evidence type="ECO:0000259" key="4">
    <source>
        <dbReference type="Pfam" id="PF00205"/>
    </source>
</evidence>
<dbReference type="InterPro" id="IPR012001">
    <property type="entry name" value="Thiamin_PyroP_enz_TPP-bd_dom"/>
</dbReference>
<dbReference type="CDD" id="cd07035">
    <property type="entry name" value="TPP_PYR_POX_like"/>
    <property type="match status" value="1"/>
</dbReference>
<keyword evidence="8" id="KW-1185">Reference proteome</keyword>
<dbReference type="OrthoDB" id="6837at2157"/>
<dbReference type="EMBL" id="AOIP01000032">
    <property type="protein sequence ID" value="ELZ03726.1"/>
    <property type="molecule type" value="Genomic_DNA"/>
</dbReference>
<gene>
    <name evidence="7" type="ORF">C480_15215</name>
</gene>
<dbReference type="Gene3D" id="3.40.50.1220">
    <property type="entry name" value="TPP-binding domain"/>
    <property type="match status" value="1"/>
</dbReference>
<dbReference type="CDD" id="cd02002">
    <property type="entry name" value="TPP_BFDC"/>
    <property type="match status" value="1"/>
</dbReference>
<dbReference type="GO" id="GO:0009097">
    <property type="term" value="P:isoleucine biosynthetic process"/>
    <property type="evidence" value="ECO:0007669"/>
    <property type="project" value="TreeGrafter"/>
</dbReference>
<dbReference type="InterPro" id="IPR011766">
    <property type="entry name" value="TPP_enzyme_TPP-bd"/>
</dbReference>
<accession>M0AYF3</accession>
<dbReference type="SUPFAM" id="SSF52518">
    <property type="entry name" value="Thiamin diphosphate-binding fold (THDP-binding)"/>
    <property type="match status" value="2"/>
</dbReference>
<dbReference type="PATRIC" id="fig|1227491.4.peg.3124"/>
<dbReference type="RefSeq" id="WP_006666465.1">
    <property type="nucleotide sequence ID" value="NZ_AOIP01000032.1"/>
</dbReference>
<dbReference type="Pfam" id="PF02776">
    <property type="entry name" value="TPP_enzyme_N"/>
    <property type="match status" value="1"/>
</dbReference>
<evidence type="ECO:0000256" key="2">
    <source>
        <dbReference type="ARBA" id="ARBA00023052"/>
    </source>
</evidence>
<dbReference type="GO" id="GO:0009099">
    <property type="term" value="P:L-valine biosynthetic process"/>
    <property type="evidence" value="ECO:0007669"/>
    <property type="project" value="TreeGrafter"/>
</dbReference>
<dbReference type="InterPro" id="IPR029061">
    <property type="entry name" value="THDP-binding"/>
</dbReference>
<dbReference type="Proteomes" id="UP000011591">
    <property type="component" value="Unassembled WGS sequence"/>
</dbReference>
<dbReference type="GO" id="GO:0003984">
    <property type="term" value="F:acetolactate synthase activity"/>
    <property type="evidence" value="ECO:0007669"/>
    <property type="project" value="TreeGrafter"/>
</dbReference>
<feature type="domain" description="Thiamine pyrophosphate enzyme central" evidence="4">
    <location>
        <begin position="209"/>
        <end position="345"/>
    </location>
</feature>
<protein>
    <submittedName>
        <fullName evidence="7">Thiamine pyrophosphate domain-containing TPP-binding protein</fullName>
    </submittedName>
</protein>
<dbReference type="Gene3D" id="3.40.50.970">
    <property type="match status" value="2"/>
</dbReference>
<comment type="caution">
    <text evidence="7">The sequence shown here is derived from an EMBL/GenBank/DDBJ whole genome shotgun (WGS) entry which is preliminary data.</text>
</comment>
<proteinExistence type="inferred from homology"/>
<dbReference type="InterPro" id="IPR012000">
    <property type="entry name" value="Thiamin_PyroP_enz_cen_dom"/>
</dbReference>